<feature type="transmembrane region" description="Helical" evidence="6">
    <location>
        <begin position="155"/>
        <end position="177"/>
    </location>
</feature>
<evidence type="ECO:0000313" key="8">
    <source>
        <dbReference type="Proteomes" id="UP000199361"/>
    </source>
</evidence>
<feature type="transmembrane region" description="Helical" evidence="6">
    <location>
        <begin position="41"/>
        <end position="66"/>
    </location>
</feature>
<dbReference type="PANTHER" id="PTHR30086">
    <property type="entry name" value="ARGININE EXPORTER PROTEIN ARGO"/>
    <property type="match status" value="1"/>
</dbReference>
<gene>
    <name evidence="7" type="ORF">SAMN05421811_103374</name>
</gene>
<dbReference type="PIRSF" id="PIRSF006324">
    <property type="entry name" value="LeuE"/>
    <property type="match status" value="1"/>
</dbReference>
<sequence>MPDVATLALFCAFTLGLLVVPGPAVLYIVTRSVAQGRGAGLVSVLGVHAGSVVHVAAAALGLSALLAASATAYAVVKWGGIAYLVWLGVRNLVRRGGGGEEAVEPPAQSKRRLFWEGAVVNVLNPKTAIFFLALLPQFTVPAAGPVGPQILLLGLLWIVLGMASDGTYAMLASALAGRLRASRRARRRLEVGSGVVYLGLAAWLTAEKA</sequence>
<keyword evidence="5 6" id="KW-0472">Membrane</keyword>
<dbReference type="Proteomes" id="UP000199361">
    <property type="component" value="Unassembled WGS sequence"/>
</dbReference>
<evidence type="ECO:0000256" key="2">
    <source>
        <dbReference type="ARBA" id="ARBA00022475"/>
    </source>
</evidence>
<feature type="transmembrane region" description="Helical" evidence="6">
    <location>
        <begin position="113"/>
        <end position="135"/>
    </location>
</feature>
<evidence type="ECO:0000256" key="6">
    <source>
        <dbReference type="SAM" id="Phobius"/>
    </source>
</evidence>
<feature type="transmembrane region" description="Helical" evidence="6">
    <location>
        <begin position="189"/>
        <end position="206"/>
    </location>
</feature>
<comment type="subcellular location">
    <subcellularLocation>
        <location evidence="1">Cell membrane</location>
        <topology evidence="1">Multi-pass membrane protein</topology>
    </subcellularLocation>
</comment>
<evidence type="ECO:0000256" key="1">
    <source>
        <dbReference type="ARBA" id="ARBA00004651"/>
    </source>
</evidence>
<dbReference type="OrthoDB" id="3175972at2"/>
<feature type="transmembrane region" description="Helical" evidence="6">
    <location>
        <begin position="6"/>
        <end position="29"/>
    </location>
</feature>
<evidence type="ECO:0000313" key="7">
    <source>
        <dbReference type="EMBL" id="SET54544.1"/>
    </source>
</evidence>
<dbReference type="AlphaFoldDB" id="A0A1I0F8X5"/>
<protein>
    <submittedName>
        <fullName evidence="7">Threonine/homoserine/homoserine lactone efflux protein</fullName>
    </submittedName>
</protein>
<dbReference type="InterPro" id="IPR001123">
    <property type="entry name" value="LeuE-type"/>
</dbReference>
<dbReference type="Pfam" id="PF01810">
    <property type="entry name" value="LysE"/>
    <property type="match status" value="1"/>
</dbReference>
<dbReference type="EMBL" id="FOHX01000003">
    <property type="protein sequence ID" value="SET54544.1"/>
    <property type="molecule type" value="Genomic_DNA"/>
</dbReference>
<evidence type="ECO:0000256" key="3">
    <source>
        <dbReference type="ARBA" id="ARBA00022692"/>
    </source>
</evidence>
<dbReference type="PANTHER" id="PTHR30086:SF20">
    <property type="entry name" value="ARGININE EXPORTER PROTEIN ARGO-RELATED"/>
    <property type="match status" value="1"/>
</dbReference>
<dbReference type="RefSeq" id="WP_091079734.1">
    <property type="nucleotide sequence ID" value="NZ_FOHX01000003.1"/>
</dbReference>
<keyword evidence="8" id="KW-1185">Reference proteome</keyword>
<dbReference type="STRING" id="568860.SAMN05421811_103374"/>
<name>A0A1I0F8X5_9ACTN</name>
<dbReference type="GO" id="GO:0015171">
    <property type="term" value="F:amino acid transmembrane transporter activity"/>
    <property type="evidence" value="ECO:0007669"/>
    <property type="project" value="TreeGrafter"/>
</dbReference>
<proteinExistence type="predicted"/>
<keyword evidence="4 6" id="KW-1133">Transmembrane helix</keyword>
<dbReference type="GO" id="GO:0005886">
    <property type="term" value="C:plasma membrane"/>
    <property type="evidence" value="ECO:0007669"/>
    <property type="project" value="UniProtKB-SubCell"/>
</dbReference>
<organism evidence="7 8">
    <name type="scientific">Nonomuraea wenchangensis</name>
    <dbReference type="NCBI Taxonomy" id="568860"/>
    <lineage>
        <taxon>Bacteria</taxon>
        <taxon>Bacillati</taxon>
        <taxon>Actinomycetota</taxon>
        <taxon>Actinomycetes</taxon>
        <taxon>Streptosporangiales</taxon>
        <taxon>Streptosporangiaceae</taxon>
        <taxon>Nonomuraea</taxon>
    </lineage>
</organism>
<accession>A0A1I0F8X5</accession>
<evidence type="ECO:0000256" key="4">
    <source>
        <dbReference type="ARBA" id="ARBA00022989"/>
    </source>
</evidence>
<evidence type="ECO:0000256" key="5">
    <source>
        <dbReference type="ARBA" id="ARBA00023136"/>
    </source>
</evidence>
<reference evidence="7 8" key="1">
    <citation type="submission" date="2016-10" db="EMBL/GenBank/DDBJ databases">
        <authorList>
            <person name="de Groot N.N."/>
        </authorList>
    </citation>
    <scope>NUCLEOTIDE SEQUENCE [LARGE SCALE GENOMIC DNA]</scope>
    <source>
        <strain evidence="7 8">CGMCC 4.5598</strain>
    </source>
</reference>
<feature type="transmembrane region" description="Helical" evidence="6">
    <location>
        <begin position="72"/>
        <end position="93"/>
    </location>
</feature>
<keyword evidence="3 6" id="KW-0812">Transmembrane</keyword>
<keyword evidence="2" id="KW-1003">Cell membrane</keyword>